<keyword evidence="1" id="KW-0812">Transmembrane</keyword>
<organism evidence="3 4">
    <name type="scientific">Starmerella bacillaris</name>
    <name type="common">Yeast</name>
    <name type="synonym">Candida zemplinina</name>
    <dbReference type="NCBI Taxonomy" id="1247836"/>
    <lineage>
        <taxon>Eukaryota</taxon>
        <taxon>Fungi</taxon>
        <taxon>Dikarya</taxon>
        <taxon>Ascomycota</taxon>
        <taxon>Saccharomycotina</taxon>
        <taxon>Dipodascomycetes</taxon>
        <taxon>Dipodascales</taxon>
        <taxon>Trichomonascaceae</taxon>
        <taxon>Starmerella</taxon>
    </lineage>
</organism>
<keyword evidence="1" id="KW-1133">Transmembrane helix</keyword>
<dbReference type="EMBL" id="BTGC01000008">
    <property type="protein sequence ID" value="GMM53268.1"/>
    <property type="molecule type" value="Genomic_DNA"/>
</dbReference>
<evidence type="ECO:0000259" key="2">
    <source>
        <dbReference type="Pfam" id="PF01553"/>
    </source>
</evidence>
<name>A0AAV5RPA3_STABA</name>
<keyword evidence="1" id="KW-0472">Membrane</keyword>
<comment type="caution">
    <text evidence="3">The sequence shown here is derived from an EMBL/GenBank/DDBJ whole genome shotgun (WGS) entry which is preliminary data.</text>
</comment>
<reference evidence="3 4" key="1">
    <citation type="journal article" date="2023" name="Elife">
        <title>Identification of key yeast species and microbe-microbe interactions impacting larval growth of Drosophila in the wild.</title>
        <authorList>
            <person name="Mure A."/>
            <person name="Sugiura Y."/>
            <person name="Maeda R."/>
            <person name="Honda K."/>
            <person name="Sakurai N."/>
            <person name="Takahashi Y."/>
            <person name="Watada M."/>
            <person name="Katoh T."/>
            <person name="Gotoh A."/>
            <person name="Gotoh Y."/>
            <person name="Taniguchi I."/>
            <person name="Nakamura K."/>
            <person name="Hayashi T."/>
            <person name="Katayama T."/>
            <person name="Uemura T."/>
            <person name="Hattori Y."/>
        </authorList>
    </citation>
    <scope>NUCLEOTIDE SEQUENCE [LARGE SCALE GENOMIC DNA]</scope>
    <source>
        <strain evidence="3 4">SB-73</strain>
    </source>
</reference>
<dbReference type="GO" id="GO:0016746">
    <property type="term" value="F:acyltransferase activity"/>
    <property type="evidence" value="ECO:0007669"/>
    <property type="project" value="InterPro"/>
</dbReference>
<keyword evidence="4" id="KW-1185">Reference proteome</keyword>
<protein>
    <recommendedName>
        <fullName evidence="2">Phospholipid/glycerol acyltransferase domain-containing protein</fullName>
    </recommendedName>
</protein>
<dbReference type="GO" id="GO:0005783">
    <property type="term" value="C:endoplasmic reticulum"/>
    <property type="evidence" value="ECO:0007669"/>
    <property type="project" value="TreeGrafter"/>
</dbReference>
<dbReference type="Pfam" id="PF01553">
    <property type="entry name" value="Acyltransferase"/>
    <property type="match status" value="1"/>
</dbReference>
<dbReference type="SUPFAM" id="SSF69593">
    <property type="entry name" value="Glycerol-3-phosphate (1)-acyltransferase"/>
    <property type="match status" value="1"/>
</dbReference>
<feature type="domain" description="Phospholipid/glycerol acyltransferase" evidence="2">
    <location>
        <begin position="214"/>
        <end position="318"/>
    </location>
</feature>
<dbReference type="InterPro" id="IPR002123">
    <property type="entry name" value="Plipid/glycerol_acylTrfase"/>
</dbReference>
<gene>
    <name evidence="3" type="ORF">DASB73_042310</name>
</gene>
<evidence type="ECO:0000313" key="3">
    <source>
        <dbReference type="EMBL" id="GMM53268.1"/>
    </source>
</evidence>
<dbReference type="PANTHER" id="PTHR10983:SF70">
    <property type="entry name" value="PROTEIN MUM3"/>
    <property type="match status" value="1"/>
</dbReference>
<dbReference type="PANTHER" id="PTHR10983">
    <property type="entry name" value="1-ACYLGLYCEROL-3-PHOSPHATE ACYLTRANSFERASE-RELATED"/>
    <property type="match status" value="1"/>
</dbReference>
<evidence type="ECO:0000256" key="1">
    <source>
        <dbReference type="SAM" id="Phobius"/>
    </source>
</evidence>
<accession>A0AAV5RPA3</accession>
<evidence type="ECO:0000313" key="4">
    <source>
        <dbReference type="Proteomes" id="UP001362899"/>
    </source>
</evidence>
<proteinExistence type="predicted"/>
<dbReference type="AlphaFoldDB" id="A0AAV5RPA3"/>
<dbReference type="Proteomes" id="UP001362899">
    <property type="component" value="Unassembled WGS sequence"/>
</dbReference>
<dbReference type="GO" id="GO:0036149">
    <property type="term" value="P:phosphatidylinositol acyl-chain remodeling"/>
    <property type="evidence" value="ECO:0007669"/>
    <property type="project" value="TreeGrafter"/>
</dbReference>
<feature type="transmembrane region" description="Helical" evidence="1">
    <location>
        <begin position="145"/>
        <end position="165"/>
    </location>
</feature>
<sequence length="440" mass="50804">MDAIDIEQNNTLESNESFKLALEEPNLSNKSSGTVVFHDFTEDNSVIAECAIKAIDCATPVAEIRTEEKEKLSPTTTVITGGDSGRNVYSSPLCESSSKQIDASKWSTPLKESNRQKRLRASSFSELLASIEPGNRSIAKEDYEWALPFIYAIGTLLYAVLYVLIFRPVTCFLFSTYSLRHKIRGYLILPFENMLKEMFVRSFVVEIKEDSSTVINPRENCVVICNHQSLLDYFALNYLSTTCQLDASCFFYAYKHCSRLLSNRSLLSLFFKKYNWIVPKEYLPEVFAPVLESPSRNYGGKWVCLFPEVQMFTQTDLHSQRQVCISNGCKPLSNILYPRYNSFFDCVEFLRDCDFTSILDVTISYFNIRDPDNVYRGVPTYLDIILGIQNWKVIINVKKIPMSSISYKEKRVTRWLEKQWYEKDSRITEMKTPNINVRIY</sequence>